<organism evidence="1 2">
    <name type="scientific">Yarrowia lipolytica</name>
    <name type="common">Candida lipolytica</name>
    <dbReference type="NCBI Taxonomy" id="4952"/>
    <lineage>
        <taxon>Eukaryota</taxon>
        <taxon>Fungi</taxon>
        <taxon>Dikarya</taxon>
        <taxon>Ascomycota</taxon>
        <taxon>Saccharomycotina</taxon>
        <taxon>Dipodascomycetes</taxon>
        <taxon>Dipodascales</taxon>
        <taxon>Dipodascales incertae sedis</taxon>
        <taxon>Yarrowia</taxon>
    </lineage>
</organism>
<protein>
    <submittedName>
        <fullName evidence="1">Uncharacterized protein</fullName>
    </submittedName>
</protein>
<dbReference type="VEuPathDB" id="FungiDB:YALI1_A00911g"/>
<proteinExistence type="predicted"/>
<dbReference type="GeneID" id="94582256"/>
<sequence length="83" mass="9633">MSKKRRAKNDWGQVHREQVQIINSPKSASLFRFCPWAWKSCLIPFLRSVSMSRMSPEQYHSDSVAFLNIMSDIVDSLSLPTFI</sequence>
<dbReference type="Proteomes" id="UP000182444">
    <property type="component" value="Chromosome 1A"/>
</dbReference>
<dbReference type="EMBL" id="CP017553">
    <property type="protein sequence ID" value="AOW00102.1"/>
    <property type="molecule type" value="Genomic_DNA"/>
</dbReference>
<dbReference type="RefSeq" id="XP_068137700.1">
    <property type="nucleotide sequence ID" value="XM_068281599.1"/>
</dbReference>
<evidence type="ECO:0000313" key="1">
    <source>
        <dbReference type="EMBL" id="AOW00102.1"/>
    </source>
</evidence>
<accession>A0A1D8N396</accession>
<dbReference type="AlphaFoldDB" id="A0A1D8N396"/>
<name>A0A1D8N396_YARLL</name>
<evidence type="ECO:0000313" key="2">
    <source>
        <dbReference type="Proteomes" id="UP000182444"/>
    </source>
</evidence>
<gene>
    <name evidence="1" type="ORF">YALI1_A00911g</name>
</gene>
<reference evidence="1 2" key="1">
    <citation type="journal article" date="2016" name="PLoS ONE">
        <title>Sequence Assembly of Yarrowia lipolytica Strain W29/CLIB89 Shows Transposable Element Diversity.</title>
        <authorList>
            <person name="Magnan C."/>
            <person name="Yu J."/>
            <person name="Chang I."/>
            <person name="Jahn E."/>
            <person name="Kanomata Y."/>
            <person name="Wu J."/>
            <person name="Zeller M."/>
            <person name="Oakes M."/>
            <person name="Baldi P."/>
            <person name="Sandmeyer S."/>
        </authorList>
    </citation>
    <scope>NUCLEOTIDE SEQUENCE [LARGE SCALE GENOMIC DNA]</scope>
    <source>
        <strain evidence="2">CLIB89(W29)</strain>
    </source>
</reference>